<dbReference type="KEGG" id="cavi:CAV_0852"/>
<dbReference type="InterPro" id="IPR006037">
    <property type="entry name" value="RCK_C"/>
</dbReference>
<evidence type="ECO:0000259" key="1">
    <source>
        <dbReference type="PROSITE" id="PS51202"/>
    </source>
</evidence>
<evidence type="ECO:0000313" key="2">
    <source>
        <dbReference type="EMBL" id="ASQ30516.1"/>
    </source>
</evidence>
<dbReference type="EMBL" id="CP022347">
    <property type="protein sequence ID" value="ASQ30516.1"/>
    <property type="molecule type" value="Genomic_DNA"/>
</dbReference>
<dbReference type="PROSITE" id="PS51202">
    <property type="entry name" value="RCK_C"/>
    <property type="match status" value="1"/>
</dbReference>
<dbReference type="Proteomes" id="UP000201169">
    <property type="component" value="Chromosome"/>
</dbReference>
<gene>
    <name evidence="2" type="ORF">CAV_0852</name>
</gene>
<protein>
    <submittedName>
        <fullName evidence="2">Putative TrkA domain protein</fullName>
    </submittedName>
</protein>
<dbReference type="SUPFAM" id="SSF116726">
    <property type="entry name" value="TrkA C-terminal domain-like"/>
    <property type="match status" value="1"/>
</dbReference>
<accession>A0A222MY62</accession>
<feature type="domain" description="RCK C-terminal" evidence="1">
    <location>
        <begin position="137"/>
        <end position="217"/>
    </location>
</feature>
<reference evidence="2 3" key="1">
    <citation type="submission" date="2017-07" db="EMBL/GenBank/DDBJ databases">
        <title>Analysis of two Campylobacter avium genomes and identification of a novel hippuricase gene.</title>
        <authorList>
            <person name="Miller W.G."/>
            <person name="Chapman M.H."/>
            <person name="Yee E."/>
            <person name="Revez J."/>
            <person name="Bono J.L."/>
            <person name="Rossi M."/>
        </authorList>
    </citation>
    <scope>NUCLEOTIDE SEQUENCE [LARGE SCALE GENOMIC DNA]</scope>
    <source>
        <strain evidence="2 3">LMG 24591</strain>
    </source>
</reference>
<evidence type="ECO:0000313" key="3">
    <source>
        <dbReference type="Proteomes" id="UP000201169"/>
    </source>
</evidence>
<dbReference type="GO" id="GO:0008324">
    <property type="term" value="F:monoatomic cation transmembrane transporter activity"/>
    <property type="evidence" value="ECO:0007669"/>
    <property type="project" value="InterPro"/>
</dbReference>
<keyword evidence="3" id="KW-1185">Reference proteome</keyword>
<dbReference type="InterPro" id="IPR036721">
    <property type="entry name" value="RCK_C_sf"/>
</dbReference>
<organism evidence="2 3">
    <name type="scientific">Campylobacter avium LMG 24591</name>
    <dbReference type="NCBI Taxonomy" id="522484"/>
    <lineage>
        <taxon>Bacteria</taxon>
        <taxon>Pseudomonadati</taxon>
        <taxon>Campylobacterota</taxon>
        <taxon>Epsilonproteobacteria</taxon>
        <taxon>Campylobacterales</taxon>
        <taxon>Campylobacteraceae</taxon>
        <taxon>Campylobacter</taxon>
    </lineage>
</organism>
<dbReference type="Gene3D" id="3.30.70.1450">
    <property type="entry name" value="Regulator of K+ conductance, C-terminal domain"/>
    <property type="match status" value="1"/>
</dbReference>
<proteinExistence type="predicted"/>
<name>A0A222MY62_9BACT</name>
<dbReference type="OrthoDB" id="5337496at2"/>
<dbReference type="RefSeq" id="WP_094325272.1">
    <property type="nucleotide sequence ID" value="NZ_CP022347.1"/>
</dbReference>
<dbReference type="AlphaFoldDB" id="A0A222MY62"/>
<sequence length="466" mass="53950">MNQILLILDGILAKYFLERLCLQKTSDYHFDVVYYNEDSIDLKLENEYIKFIKFDPSSASKLKTLFLKNSYSQVFIHMKEEFDVKAVYDNIRQIDEEVNIVLVDFWGLSINDDKCDLVDVRSSLSEYLLSFLPDVPNLAHNIGLSIGEIMEVKVPAYSIFAYRHISSISQKKYKIALIYRNKRILVPSQSTMIIPNDSLLLVGEPSVLQGVYHNIKGGTGQFPSPFGNNLYLFLDMALCSENELLKAYNAALLMQSKTSSKRLFIHVINVKLSKLYDELKSNSKAFITVYFDYKNTSTKNIKSMLMNDDLGLIIIDDKNFKKRKAELFKLKIPVLKIGDCDFDELSEAVILNSNENELENQANLMIDLSKQLKLKALLYHYEPENDSKKLIEHINSLSKLYNKELQIINNKGKNPIIELSNKQAMLQFIYFKKDLLDFSLQNIFSMDLNTLYYKLNKNYQFFIPIS</sequence>
<dbReference type="GO" id="GO:0006813">
    <property type="term" value="P:potassium ion transport"/>
    <property type="evidence" value="ECO:0007669"/>
    <property type="project" value="InterPro"/>
</dbReference>
<dbReference type="Pfam" id="PF02080">
    <property type="entry name" value="TrkA_C"/>
    <property type="match status" value="1"/>
</dbReference>